<dbReference type="EMBL" id="HBHI01001127">
    <property type="protein sequence ID" value="CAD9656714.1"/>
    <property type="molecule type" value="Transcribed_RNA"/>
</dbReference>
<dbReference type="PANTHER" id="PTHR33510">
    <property type="entry name" value="PROTEIN TIC 20-II, CHLOROPLASTIC"/>
    <property type="match status" value="1"/>
</dbReference>
<sequence length="234" mass="26413">MKCWNNNVVSLVLSVLWLLGGVCDGFMMPSSSSSLSSVHQSVTKDVGVVNGNYRRKNMELYIWGNRGDEDEGLELVQDRYRACIPYVLPLIDGDLFGKYIYQRIPTLGTLNEICLAPLVQSFHNIPFLGLILFLVLSLGTTRNYDMSRILRFNTQQAIMIDIALILPSILKDGMVDPDTGELYIPLTYVEPFYTTIYYAYMSCIIYSIYSNLRGNKPNQIPFLSSIAETTTGPF</sequence>
<evidence type="ECO:0000256" key="6">
    <source>
        <dbReference type="SAM" id="Phobius"/>
    </source>
</evidence>
<keyword evidence="3 6" id="KW-0812">Transmembrane</keyword>
<proteinExistence type="inferred from homology"/>
<feature type="signal peptide" evidence="7">
    <location>
        <begin position="1"/>
        <end position="25"/>
    </location>
</feature>
<comment type="similarity">
    <text evidence="2">Belongs to the Tic20 family.</text>
</comment>
<evidence type="ECO:0000256" key="1">
    <source>
        <dbReference type="ARBA" id="ARBA00004508"/>
    </source>
</evidence>
<keyword evidence="7" id="KW-0732">Signal</keyword>
<dbReference type="Pfam" id="PF16166">
    <property type="entry name" value="TIC20"/>
    <property type="match status" value="1"/>
</dbReference>
<keyword evidence="4 6" id="KW-1133">Transmembrane helix</keyword>
<dbReference type="InterPro" id="IPR005691">
    <property type="entry name" value="Tic20"/>
</dbReference>
<name>A0A7S2VYQ3_9STRA</name>
<evidence type="ECO:0008006" key="9">
    <source>
        <dbReference type="Google" id="ProtNLM"/>
    </source>
</evidence>
<feature type="transmembrane region" description="Helical" evidence="6">
    <location>
        <begin position="190"/>
        <end position="209"/>
    </location>
</feature>
<feature type="transmembrane region" description="Helical" evidence="6">
    <location>
        <begin position="152"/>
        <end position="170"/>
    </location>
</feature>
<organism evidence="8">
    <name type="scientific">Eucampia antarctica</name>
    <dbReference type="NCBI Taxonomy" id="49252"/>
    <lineage>
        <taxon>Eukaryota</taxon>
        <taxon>Sar</taxon>
        <taxon>Stramenopiles</taxon>
        <taxon>Ochrophyta</taxon>
        <taxon>Bacillariophyta</taxon>
        <taxon>Mediophyceae</taxon>
        <taxon>Biddulphiophycidae</taxon>
        <taxon>Hemiaulales</taxon>
        <taxon>Hemiaulaceae</taxon>
        <taxon>Eucampia</taxon>
    </lineage>
</organism>
<dbReference type="PANTHER" id="PTHR33510:SF5">
    <property type="entry name" value="PROTEIN TIC 20-II, CHLOROPLASTIC"/>
    <property type="match status" value="1"/>
</dbReference>
<evidence type="ECO:0000256" key="7">
    <source>
        <dbReference type="SAM" id="SignalP"/>
    </source>
</evidence>
<evidence type="ECO:0000256" key="5">
    <source>
        <dbReference type="ARBA" id="ARBA00023136"/>
    </source>
</evidence>
<evidence type="ECO:0000313" key="8">
    <source>
        <dbReference type="EMBL" id="CAD9656714.1"/>
    </source>
</evidence>
<gene>
    <name evidence="8" type="ORF">EANT1437_LOCUS513</name>
</gene>
<reference evidence="8" key="1">
    <citation type="submission" date="2021-01" db="EMBL/GenBank/DDBJ databases">
        <authorList>
            <person name="Corre E."/>
            <person name="Pelletier E."/>
            <person name="Niang G."/>
            <person name="Scheremetjew M."/>
            <person name="Finn R."/>
            <person name="Kale V."/>
            <person name="Holt S."/>
            <person name="Cochrane G."/>
            <person name="Meng A."/>
            <person name="Brown T."/>
            <person name="Cohen L."/>
        </authorList>
    </citation>
    <scope>NUCLEOTIDE SEQUENCE</scope>
    <source>
        <strain evidence="8">CCMP1452</strain>
    </source>
</reference>
<feature type="chain" id="PRO_5030792482" description="Protein TIC 20" evidence="7">
    <location>
        <begin position="26"/>
        <end position="234"/>
    </location>
</feature>
<evidence type="ECO:0000256" key="3">
    <source>
        <dbReference type="ARBA" id="ARBA00022692"/>
    </source>
</evidence>
<evidence type="ECO:0000256" key="2">
    <source>
        <dbReference type="ARBA" id="ARBA00009596"/>
    </source>
</evidence>
<protein>
    <recommendedName>
        <fullName evidence="9">Protein TIC 20</fullName>
    </recommendedName>
</protein>
<accession>A0A7S2VYQ3</accession>
<feature type="transmembrane region" description="Helical" evidence="6">
    <location>
        <begin position="121"/>
        <end position="140"/>
    </location>
</feature>
<keyword evidence="5 6" id="KW-0472">Membrane</keyword>
<dbReference type="GO" id="GO:0031969">
    <property type="term" value="C:chloroplast membrane"/>
    <property type="evidence" value="ECO:0007669"/>
    <property type="project" value="UniProtKB-SubCell"/>
</dbReference>
<comment type="subcellular location">
    <subcellularLocation>
        <location evidence="1">Plastid</location>
        <location evidence="1">Chloroplast membrane</location>
        <topology evidence="1">Multi-pass membrane protein</topology>
    </subcellularLocation>
</comment>
<evidence type="ECO:0000256" key="4">
    <source>
        <dbReference type="ARBA" id="ARBA00022989"/>
    </source>
</evidence>
<dbReference type="AlphaFoldDB" id="A0A7S2VYQ3"/>